<dbReference type="OrthoDB" id="10042665at2759"/>
<protein>
    <submittedName>
        <fullName evidence="4">Uncharacterized protein</fullName>
    </submittedName>
</protein>
<dbReference type="InterPro" id="IPR027417">
    <property type="entry name" value="P-loop_NTPase"/>
</dbReference>
<sequence>MRLNSKFLQVLLRKVLKMGVRDQHFSSAAGLTLVRPFKPVLQHIHTFGDSVNVFHKGLLMHMNHTCTPNVEADSKAQSSQSATTALDHDSWRSFLMEQGVYCCSECIQSIKEECPSYDHVRELAELLVKAIDERIKQPSEGLRSKTRRTVLFRDLWYLFQTDDIIVDLTNETKSDNRMRKAYRVLGTHGGREYHSHTTSEYPAPNLDYLGSDPSDVMEPFCIDAYLLDFNGSHLVPIPHRLQITPYSFERDITDLELSPLEYATMETRKDLLHRGQRFVELSFLGSGLFRRFAGTTLCTEESFNERLIVDSSTYFEDHSQSSGKTEGQGTLSLNWIDQYPTYAHRLRSTERRLRMKRDEVNDNDYILCQCRCYAFRLRNLKWVQVHIWDLSNITTTEAALDRLVLPKSQKELLISRINDHQQVRTSPATVDWRNLRIVAKSPEGLMILLHGPPGTGKTATVNSVAERFGLPVYTLSCSSLGTTTEEMETRLSKHLRLAHKWDCITLLEDASLFIGRDGGYNPSFGTTVPVFMRTLEMHHGIVFLELNQSLLVDKSVRSRMHISLYYPPIDNDKKFKKIWMTFLQSMEQELNNYHVGIRVEKEDIMEYLVQAKKTYNGHHIRQAIQTITIRAKQRAKEASRKGHSPEDASDQWSSTGNSGKAKTSVIVDSVDFMRVFETILESEDKLKYLSFDEDTATEIYKRARTGEMLGLPTSIA</sequence>
<dbReference type="Proteomes" id="UP000799770">
    <property type="component" value="Unassembled WGS sequence"/>
</dbReference>
<accession>A0A6A5Z100</accession>
<name>A0A6A5Z100_9PLEO</name>
<feature type="domain" description="ATPase AAA-type core" evidence="2">
    <location>
        <begin position="447"/>
        <end position="565"/>
    </location>
</feature>
<evidence type="ECO:0000313" key="5">
    <source>
        <dbReference type="Proteomes" id="UP000799770"/>
    </source>
</evidence>
<feature type="compositionally biased region" description="Basic and acidic residues" evidence="1">
    <location>
        <begin position="634"/>
        <end position="646"/>
    </location>
</feature>
<keyword evidence="5" id="KW-1185">Reference proteome</keyword>
<dbReference type="EMBL" id="ML977329">
    <property type="protein sequence ID" value="KAF2113102.1"/>
    <property type="molecule type" value="Genomic_DNA"/>
</dbReference>
<organism evidence="4 5">
    <name type="scientific">Lophiotrema nucula</name>
    <dbReference type="NCBI Taxonomy" id="690887"/>
    <lineage>
        <taxon>Eukaryota</taxon>
        <taxon>Fungi</taxon>
        <taxon>Dikarya</taxon>
        <taxon>Ascomycota</taxon>
        <taxon>Pezizomycotina</taxon>
        <taxon>Dothideomycetes</taxon>
        <taxon>Pleosporomycetidae</taxon>
        <taxon>Pleosporales</taxon>
        <taxon>Lophiotremataceae</taxon>
        <taxon>Lophiotrema</taxon>
    </lineage>
</organism>
<dbReference type="Pfam" id="PF22942">
    <property type="entry name" value="DUF7025"/>
    <property type="match status" value="1"/>
</dbReference>
<feature type="domain" description="DUF7025" evidence="3">
    <location>
        <begin position="143"/>
        <end position="263"/>
    </location>
</feature>
<proteinExistence type="predicted"/>
<dbReference type="Gene3D" id="3.40.50.300">
    <property type="entry name" value="P-loop containing nucleotide triphosphate hydrolases"/>
    <property type="match status" value="1"/>
</dbReference>
<dbReference type="GO" id="GO:0016887">
    <property type="term" value="F:ATP hydrolysis activity"/>
    <property type="evidence" value="ECO:0007669"/>
    <property type="project" value="InterPro"/>
</dbReference>
<dbReference type="SUPFAM" id="SSF52540">
    <property type="entry name" value="P-loop containing nucleoside triphosphate hydrolases"/>
    <property type="match status" value="1"/>
</dbReference>
<feature type="region of interest" description="Disordered" evidence="1">
    <location>
        <begin position="634"/>
        <end position="660"/>
    </location>
</feature>
<gene>
    <name evidence="4" type="ORF">BDV96DRAFT_151171</name>
</gene>
<evidence type="ECO:0000259" key="3">
    <source>
        <dbReference type="Pfam" id="PF22942"/>
    </source>
</evidence>
<evidence type="ECO:0000259" key="2">
    <source>
        <dbReference type="Pfam" id="PF00004"/>
    </source>
</evidence>
<reference evidence="4" key="1">
    <citation type="journal article" date="2020" name="Stud. Mycol.">
        <title>101 Dothideomycetes genomes: a test case for predicting lifestyles and emergence of pathogens.</title>
        <authorList>
            <person name="Haridas S."/>
            <person name="Albert R."/>
            <person name="Binder M."/>
            <person name="Bloem J."/>
            <person name="Labutti K."/>
            <person name="Salamov A."/>
            <person name="Andreopoulos B."/>
            <person name="Baker S."/>
            <person name="Barry K."/>
            <person name="Bills G."/>
            <person name="Bluhm B."/>
            <person name="Cannon C."/>
            <person name="Castanera R."/>
            <person name="Culley D."/>
            <person name="Daum C."/>
            <person name="Ezra D."/>
            <person name="Gonzalez J."/>
            <person name="Henrissat B."/>
            <person name="Kuo A."/>
            <person name="Liang C."/>
            <person name="Lipzen A."/>
            <person name="Lutzoni F."/>
            <person name="Magnuson J."/>
            <person name="Mondo S."/>
            <person name="Nolan M."/>
            <person name="Ohm R."/>
            <person name="Pangilinan J."/>
            <person name="Park H.-J."/>
            <person name="Ramirez L."/>
            <person name="Alfaro M."/>
            <person name="Sun H."/>
            <person name="Tritt A."/>
            <person name="Yoshinaga Y."/>
            <person name="Zwiers L.-H."/>
            <person name="Turgeon B."/>
            <person name="Goodwin S."/>
            <person name="Spatafora J."/>
            <person name="Crous P."/>
            <person name="Grigoriev I."/>
        </authorList>
    </citation>
    <scope>NUCLEOTIDE SEQUENCE</scope>
    <source>
        <strain evidence="4">CBS 627.86</strain>
    </source>
</reference>
<dbReference type="PANTHER" id="PTHR46411">
    <property type="entry name" value="FAMILY ATPASE, PUTATIVE-RELATED"/>
    <property type="match status" value="1"/>
</dbReference>
<dbReference type="Pfam" id="PF00004">
    <property type="entry name" value="AAA"/>
    <property type="match status" value="1"/>
</dbReference>
<evidence type="ECO:0000313" key="4">
    <source>
        <dbReference type="EMBL" id="KAF2113102.1"/>
    </source>
</evidence>
<dbReference type="InterPro" id="IPR003959">
    <property type="entry name" value="ATPase_AAA_core"/>
</dbReference>
<dbReference type="InterPro" id="IPR054289">
    <property type="entry name" value="DUF7025"/>
</dbReference>
<evidence type="ECO:0000256" key="1">
    <source>
        <dbReference type="SAM" id="MobiDB-lite"/>
    </source>
</evidence>
<feature type="compositionally biased region" description="Polar residues" evidence="1">
    <location>
        <begin position="650"/>
        <end position="660"/>
    </location>
</feature>
<dbReference type="GO" id="GO:0005524">
    <property type="term" value="F:ATP binding"/>
    <property type="evidence" value="ECO:0007669"/>
    <property type="project" value="InterPro"/>
</dbReference>
<dbReference type="AlphaFoldDB" id="A0A6A5Z100"/>
<dbReference type="PANTHER" id="PTHR46411:SF2">
    <property type="entry name" value="AAA+ ATPASE DOMAIN-CONTAINING PROTEIN"/>
    <property type="match status" value="1"/>
</dbReference>